<feature type="region of interest" description="Disordered" evidence="1">
    <location>
        <begin position="479"/>
        <end position="513"/>
    </location>
</feature>
<feature type="compositionally biased region" description="Polar residues" evidence="1">
    <location>
        <begin position="141"/>
        <end position="155"/>
    </location>
</feature>
<feature type="region of interest" description="Disordered" evidence="1">
    <location>
        <begin position="126"/>
        <end position="166"/>
    </location>
</feature>
<dbReference type="InParanoid" id="D3B514"/>
<comment type="caution">
    <text evidence="2">The sequence shown here is derived from an EMBL/GenBank/DDBJ whole genome shotgun (WGS) entry which is preliminary data.</text>
</comment>
<evidence type="ECO:0000313" key="3">
    <source>
        <dbReference type="Proteomes" id="UP000001396"/>
    </source>
</evidence>
<feature type="region of interest" description="Disordered" evidence="1">
    <location>
        <begin position="27"/>
        <end position="56"/>
    </location>
</feature>
<dbReference type="GO" id="GO:0004190">
    <property type="term" value="F:aspartic-type endopeptidase activity"/>
    <property type="evidence" value="ECO:0007669"/>
    <property type="project" value="InterPro"/>
</dbReference>
<proteinExistence type="predicted"/>
<protein>
    <recommendedName>
        <fullName evidence="4">Retrotransposon gag domain-containing protein</fullName>
    </recommendedName>
</protein>
<dbReference type="Gene3D" id="2.40.70.10">
    <property type="entry name" value="Acid Proteases"/>
    <property type="match status" value="1"/>
</dbReference>
<evidence type="ECO:0008006" key="4">
    <source>
        <dbReference type="Google" id="ProtNLM"/>
    </source>
</evidence>
<sequence>VNLTINMRVADKLEWKNYMFKFKLEQPESTKENDNKNSISSSSSGSSSSSISNSNSSVSKINTYLNFCMKRINLEPAIPFIKPHYYEISNKKRNRLYPMNINEEQEQIRIRELRIEDLEKSESKSISESLSDIQSEEQLSDTQSEQLFNSDSDYQSTDEFDNDNPTMDAIRTKQSVLTLLNQIRWKAGDNIEAWKSKAMFILSSLPEGQDYSNYLQFALDETVLNWYAGLAEKPATLDDLSMRLADHYGIAAIDETNKAKLRKLKLTPGKIDEYNQEFNHLAYLLNNDSERTKIEAYQRGLDERLVFQLDILNPSTLSTCQKEATRLESKGQYLTVSKTNANTTSSTTFQSKKPNSFRQAPKKYEESKYYKSTWTTQEKQEAIRSGVCFKCVLDTDSNIDQADAVKTKVSNQPVHSDERTTADADTETITDVNSETETDVANTMTDAMTDTITDVTTATTDVTTATTDVTNTMTDVTADATTNNEPADATIDHELDDEKPTKKPTKASKKRSNIEIPKELLENNIMPFSLEDKEFMCLVDTGSTHNIIDPSIVQNLPLIPRSTIIYSPVLNQSIESKSIVKIQIAMNHKQPINLECIISPIHSDYQLILTDEPH</sequence>
<dbReference type="InterPro" id="IPR021109">
    <property type="entry name" value="Peptidase_aspartic_dom_sf"/>
</dbReference>
<reference evidence="2 3" key="1">
    <citation type="journal article" date="2011" name="Genome Res.">
        <title>Phylogeny-wide analysis of social amoeba genomes highlights ancient origins for complex intercellular communication.</title>
        <authorList>
            <person name="Heidel A.J."/>
            <person name="Lawal H.M."/>
            <person name="Felder M."/>
            <person name="Schilde C."/>
            <person name="Helps N.R."/>
            <person name="Tunggal B."/>
            <person name="Rivero F."/>
            <person name="John U."/>
            <person name="Schleicher M."/>
            <person name="Eichinger L."/>
            <person name="Platzer M."/>
            <person name="Noegel A.A."/>
            <person name="Schaap P."/>
            <person name="Gloeckner G."/>
        </authorList>
    </citation>
    <scope>NUCLEOTIDE SEQUENCE [LARGE SCALE GENOMIC DNA]</scope>
    <source>
        <strain evidence="3">ATCC 26659 / Pp 5 / PN500</strain>
    </source>
</reference>
<organism evidence="2 3">
    <name type="scientific">Heterostelium pallidum (strain ATCC 26659 / Pp 5 / PN500)</name>
    <name type="common">Cellular slime mold</name>
    <name type="synonym">Polysphondylium pallidum</name>
    <dbReference type="NCBI Taxonomy" id="670386"/>
    <lineage>
        <taxon>Eukaryota</taxon>
        <taxon>Amoebozoa</taxon>
        <taxon>Evosea</taxon>
        <taxon>Eumycetozoa</taxon>
        <taxon>Dictyostelia</taxon>
        <taxon>Acytosteliales</taxon>
        <taxon>Acytosteliaceae</taxon>
        <taxon>Heterostelium</taxon>
    </lineage>
</organism>
<evidence type="ECO:0000256" key="1">
    <source>
        <dbReference type="SAM" id="MobiDB-lite"/>
    </source>
</evidence>
<feature type="compositionally biased region" description="Low complexity" evidence="1">
    <location>
        <begin position="36"/>
        <end position="56"/>
    </location>
</feature>
<keyword evidence="3" id="KW-1185">Reference proteome</keyword>
<evidence type="ECO:0000313" key="2">
    <source>
        <dbReference type="EMBL" id="EFA83500.1"/>
    </source>
</evidence>
<feature type="compositionally biased region" description="Basic residues" evidence="1">
    <location>
        <begin position="502"/>
        <end position="511"/>
    </location>
</feature>
<dbReference type="InterPro" id="IPR001969">
    <property type="entry name" value="Aspartic_peptidase_AS"/>
</dbReference>
<dbReference type="CDD" id="cd00303">
    <property type="entry name" value="retropepsin_like"/>
    <property type="match status" value="1"/>
</dbReference>
<gene>
    <name evidence="2" type="ORF">PPL_03491</name>
</gene>
<feature type="compositionally biased region" description="Basic and acidic residues" evidence="1">
    <location>
        <begin position="490"/>
        <end position="501"/>
    </location>
</feature>
<dbReference type="GeneID" id="31359011"/>
<dbReference type="GO" id="GO:0006508">
    <property type="term" value="P:proteolysis"/>
    <property type="evidence" value="ECO:0007669"/>
    <property type="project" value="InterPro"/>
</dbReference>
<dbReference type="AlphaFoldDB" id="D3B514"/>
<accession>D3B514</accession>
<feature type="non-terminal residue" evidence="2">
    <location>
        <position position="1"/>
    </location>
</feature>
<name>D3B514_HETP5</name>
<dbReference type="RefSeq" id="XP_020435617.1">
    <property type="nucleotide sequence ID" value="XM_020574454.1"/>
</dbReference>
<dbReference type="PROSITE" id="PS00141">
    <property type="entry name" value="ASP_PROTEASE"/>
    <property type="match status" value="1"/>
</dbReference>
<dbReference type="EMBL" id="ADBJ01000012">
    <property type="protein sequence ID" value="EFA83500.1"/>
    <property type="molecule type" value="Genomic_DNA"/>
</dbReference>
<dbReference type="Proteomes" id="UP000001396">
    <property type="component" value="Unassembled WGS sequence"/>
</dbReference>